<accession>A0ABT3ITL0</accession>
<dbReference type="Proteomes" id="UP001207742">
    <property type="component" value="Unassembled WGS sequence"/>
</dbReference>
<keyword evidence="2" id="KW-1185">Reference proteome</keyword>
<evidence type="ECO:0000313" key="2">
    <source>
        <dbReference type="Proteomes" id="UP001207742"/>
    </source>
</evidence>
<proteinExistence type="predicted"/>
<comment type="caution">
    <text evidence="1">The sequence shown here is derived from an EMBL/GenBank/DDBJ whole genome shotgun (WGS) entry which is preliminary data.</text>
</comment>
<sequence>MLSPYNISESTDGDFLFTTTANVVYIVYLLKDQGYFDDYTEFSANVLTFGFAITSNPTRKTPFDERVRITISAIIQAFLRNHPEKVLFFICDNSDSRERFRMKIFNLWYQLLKVDFIEKHNEVMHLDQLEIHFSIILHINNPLKKFIISSFHDLSYTTAEKLKCY</sequence>
<dbReference type="Pfam" id="PF19666">
    <property type="entry name" value="DUF6169"/>
    <property type="match status" value="1"/>
</dbReference>
<gene>
    <name evidence="1" type="ORF">OL497_24315</name>
</gene>
<dbReference type="EMBL" id="JAPDNS010000002">
    <property type="protein sequence ID" value="MCW3487045.1"/>
    <property type="molecule type" value="Genomic_DNA"/>
</dbReference>
<evidence type="ECO:0000313" key="1">
    <source>
        <dbReference type="EMBL" id="MCW3487045.1"/>
    </source>
</evidence>
<protein>
    <submittedName>
        <fullName evidence="1">DUF6169 family protein</fullName>
    </submittedName>
</protein>
<dbReference type="RefSeq" id="WP_264733856.1">
    <property type="nucleotide sequence ID" value="NZ_JAPDNR010000001.1"/>
</dbReference>
<dbReference type="InterPro" id="IPR046167">
    <property type="entry name" value="DUF6169"/>
</dbReference>
<name>A0ABT3ITL0_9BACT</name>
<reference evidence="1 2" key="1">
    <citation type="submission" date="2022-10" db="EMBL/GenBank/DDBJ databases">
        <title>Chitinophaga nivalis PC15 sp. nov., isolated from Pyeongchang county, South Korea.</title>
        <authorList>
            <person name="Trinh H.N."/>
        </authorList>
    </citation>
    <scope>NUCLEOTIDE SEQUENCE [LARGE SCALE GENOMIC DNA]</scope>
    <source>
        <strain evidence="1 2">PC14</strain>
    </source>
</reference>
<organism evidence="1 2">
    <name type="scientific">Chitinophaga nivalis</name>
    <dbReference type="NCBI Taxonomy" id="2991709"/>
    <lineage>
        <taxon>Bacteria</taxon>
        <taxon>Pseudomonadati</taxon>
        <taxon>Bacteroidota</taxon>
        <taxon>Chitinophagia</taxon>
        <taxon>Chitinophagales</taxon>
        <taxon>Chitinophagaceae</taxon>
        <taxon>Chitinophaga</taxon>
    </lineage>
</organism>